<gene>
    <name evidence="3" type="primary">LOC101856405</name>
</gene>
<protein>
    <submittedName>
        <fullName evidence="3">UPF0598 protein CG30010</fullName>
    </submittedName>
</protein>
<evidence type="ECO:0000313" key="2">
    <source>
        <dbReference type="Proteomes" id="UP000694888"/>
    </source>
</evidence>
<comment type="similarity">
    <text evidence="1">Belongs to the UPF0598 family.</text>
</comment>
<accession>A0ABM0JET6</accession>
<dbReference type="PANTHER" id="PTHR31449">
    <property type="entry name" value="UPF0598 PROTEIN C8ORF82"/>
    <property type="match status" value="1"/>
</dbReference>
<dbReference type="PANTHER" id="PTHR31449:SF3">
    <property type="entry name" value="UPF0598 PROTEIN C8ORF82"/>
    <property type="match status" value="1"/>
</dbReference>
<dbReference type="InterPro" id="IPR028108">
    <property type="entry name" value="DUF4505"/>
</dbReference>
<evidence type="ECO:0000256" key="1">
    <source>
        <dbReference type="ARBA" id="ARBA00006322"/>
    </source>
</evidence>
<dbReference type="GeneID" id="101856405"/>
<organism evidence="2 3">
    <name type="scientific">Aplysia californica</name>
    <name type="common">California sea hare</name>
    <dbReference type="NCBI Taxonomy" id="6500"/>
    <lineage>
        <taxon>Eukaryota</taxon>
        <taxon>Metazoa</taxon>
        <taxon>Spiralia</taxon>
        <taxon>Lophotrochozoa</taxon>
        <taxon>Mollusca</taxon>
        <taxon>Gastropoda</taxon>
        <taxon>Heterobranchia</taxon>
        <taxon>Euthyneura</taxon>
        <taxon>Tectipleura</taxon>
        <taxon>Aplysiida</taxon>
        <taxon>Aplysioidea</taxon>
        <taxon>Aplysiidae</taxon>
        <taxon>Aplysia</taxon>
    </lineage>
</organism>
<name>A0ABM0JET6_APLCA</name>
<dbReference type="Proteomes" id="UP000694888">
    <property type="component" value="Unplaced"/>
</dbReference>
<keyword evidence="2" id="KW-1185">Reference proteome</keyword>
<dbReference type="RefSeq" id="XP_005092095.1">
    <property type="nucleotide sequence ID" value="XM_005092038.3"/>
</dbReference>
<proteinExistence type="inferred from homology"/>
<dbReference type="Pfam" id="PF14956">
    <property type="entry name" value="DUF4505"/>
    <property type="match status" value="1"/>
</dbReference>
<reference evidence="3" key="1">
    <citation type="submission" date="2025-08" db="UniProtKB">
        <authorList>
            <consortium name="RefSeq"/>
        </authorList>
    </citation>
    <scope>IDENTIFICATION</scope>
</reference>
<sequence length="225" mass="25798">MRDAMTVLSLSKKLLLLPSRLCLPVTQSKCLHYVQGQMPDPKSREYFYFIDHQGQLFLDDARIKNFTSCFKEKDFLVFFFKRLKENDRGKYSDEFPYISPCGRELNFVRCDDTPIVYTHIIGGTESSPDLLSYGGAGDRMTVPFEPINVCMFPHTGRVYHPAPAKYGGIGLIKSSLAIELSKYFDFEEGDETQPPSHFTWNSSRHKLSNLLFDVVKDRKVEDGVL</sequence>
<evidence type="ECO:0000313" key="3">
    <source>
        <dbReference type="RefSeq" id="XP_005092095.1"/>
    </source>
</evidence>